<sequence>MQGKPLKQFPLFKSVDQALAKAYEVRAASGVKVASYGIQTAASSSTDRLSATDRLTEATWVIQVVDATLNEAQRAYVTGTYDGLGVDRDDALDLLTRTYAEIARRATLVRELLIREFDFGETYSKSLPQIALECQVSLSTVEKSARKARSIIKGLQSEVEAALRATFEPRGWLRARELKAA</sequence>
<dbReference type="EMBL" id="CYGY02000083">
    <property type="protein sequence ID" value="SIT50478.1"/>
    <property type="molecule type" value="Genomic_DNA"/>
</dbReference>
<reference evidence="1" key="1">
    <citation type="submission" date="2016-12" db="EMBL/GenBank/DDBJ databases">
        <authorList>
            <person name="Moulin L."/>
        </authorList>
    </citation>
    <scope>NUCLEOTIDE SEQUENCE [LARGE SCALE GENOMIC DNA]</scope>
    <source>
        <strain evidence="1">STM 7183</strain>
    </source>
</reference>
<proteinExistence type="predicted"/>
<accession>A0A1N7SSZ4</accession>
<name>A0A1N7SSZ4_9BURK</name>
<evidence type="ECO:0000313" key="1">
    <source>
        <dbReference type="EMBL" id="SIT50478.1"/>
    </source>
</evidence>
<keyword evidence="2" id="KW-1185">Reference proteome</keyword>
<evidence type="ECO:0000313" key="2">
    <source>
        <dbReference type="Proteomes" id="UP000195569"/>
    </source>
</evidence>
<gene>
    <name evidence="1" type="ORF">BN2476_830049</name>
</gene>
<dbReference type="Proteomes" id="UP000195569">
    <property type="component" value="Unassembled WGS sequence"/>
</dbReference>
<protein>
    <submittedName>
        <fullName evidence="1">Uncharacterized protein</fullName>
    </submittedName>
</protein>
<dbReference type="AlphaFoldDB" id="A0A1N7SSZ4"/>
<comment type="caution">
    <text evidence="1">The sequence shown here is derived from an EMBL/GenBank/DDBJ whole genome shotgun (WGS) entry which is preliminary data.</text>
</comment>
<organism evidence="1 2">
    <name type="scientific">Paraburkholderia piptadeniae</name>
    <dbReference type="NCBI Taxonomy" id="1701573"/>
    <lineage>
        <taxon>Bacteria</taxon>
        <taxon>Pseudomonadati</taxon>
        <taxon>Pseudomonadota</taxon>
        <taxon>Betaproteobacteria</taxon>
        <taxon>Burkholderiales</taxon>
        <taxon>Burkholderiaceae</taxon>
        <taxon>Paraburkholderia</taxon>
    </lineage>
</organism>
<dbReference type="RefSeq" id="WP_087739174.1">
    <property type="nucleotide sequence ID" value="NZ_CYGY02000083.1"/>
</dbReference>